<dbReference type="EMBL" id="JAJGAK010000002">
    <property type="protein sequence ID" value="MCC8363432.1"/>
    <property type="molecule type" value="Genomic_DNA"/>
</dbReference>
<keyword evidence="1" id="KW-0175">Coiled coil</keyword>
<comment type="caution">
    <text evidence="3">The sequence shown here is derived from an EMBL/GenBank/DDBJ whole genome shotgun (WGS) entry which is preliminary data.</text>
</comment>
<keyword evidence="2" id="KW-0732">Signal</keyword>
<reference evidence="3" key="1">
    <citation type="submission" date="2021-10" db="EMBL/GenBank/DDBJ databases">
        <authorList>
            <person name="Lyu M."/>
            <person name="Wang X."/>
            <person name="Meng X."/>
            <person name="Xu K."/>
        </authorList>
    </citation>
    <scope>NUCLEOTIDE SEQUENCE</scope>
    <source>
        <strain evidence="3">A6</strain>
    </source>
</reference>
<evidence type="ECO:0000256" key="2">
    <source>
        <dbReference type="SAM" id="SignalP"/>
    </source>
</evidence>
<feature type="chain" id="PRO_5045568571" evidence="2">
    <location>
        <begin position="26"/>
        <end position="154"/>
    </location>
</feature>
<evidence type="ECO:0000256" key="1">
    <source>
        <dbReference type="SAM" id="Coils"/>
    </source>
</evidence>
<evidence type="ECO:0000313" key="4">
    <source>
        <dbReference type="Proteomes" id="UP001165293"/>
    </source>
</evidence>
<dbReference type="Proteomes" id="UP001165293">
    <property type="component" value="Unassembled WGS sequence"/>
</dbReference>
<proteinExistence type="predicted"/>
<dbReference type="RefSeq" id="WP_230527058.1">
    <property type="nucleotide sequence ID" value="NZ_JAJGAK010000002.1"/>
</dbReference>
<feature type="signal peptide" evidence="2">
    <location>
        <begin position="1"/>
        <end position="25"/>
    </location>
</feature>
<gene>
    <name evidence="3" type="ORF">LK996_10145</name>
</gene>
<accession>A0ABS8JIK8</accession>
<feature type="coiled-coil region" evidence="1">
    <location>
        <begin position="59"/>
        <end position="86"/>
    </location>
</feature>
<organism evidence="3 4">
    <name type="scientific">Noviluteimonas lactosilytica</name>
    <dbReference type="NCBI Taxonomy" id="2888523"/>
    <lineage>
        <taxon>Bacteria</taxon>
        <taxon>Pseudomonadati</taxon>
        <taxon>Pseudomonadota</taxon>
        <taxon>Gammaproteobacteria</taxon>
        <taxon>Lysobacterales</taxon>
        <taxon>Lysobacteraceae</taxon>
        <taxon>Noviluteimonas</taxon>
    </lineage>
</organism>
<evidence type="ECO:0000313" key="3">
    <source>
        <dbReference type="EMBL" id="MCC8363432.1"/>
    </source>
</evidence>
<protein>
    <submittedName>
        <fullName evidence="3">Uncharacterized protein</fullName>
    </submittedName>
</protein>
<keyword evidence="4" id="KW-1185">Reference proteome</keyword>
<sequence length="154" mass="15855">MNRKLHNSVTALVATSGLLVLSLMAANPIRSHLPGADIAPVVQQVPAAPAPAANVATEARHAVEAAKRIEARAADLQARLAQTKNTNEAIGEIVGFAAEAATLASIAAAMDGVETGDAAIVDADTERSTNTPARKRAHGRQSVAMPFFSFAPRG</sequence>
<name>A0ABS8JIK8_9GAMM</name>